<dbReference type="InterPro" id="IPR036451">
    <property type="entry name" value="CblAdoTrfase-like_sf"/>
</dbReference>
<dbReference type="InterPro" id="IPR016030">
    <property type="entry name" value="CblAdoTrfase-like"/>
</dbReference>
<accession>A0AAW4WYI0</accession>
<evidence type="ECO:0000256" key="14">
    <source>
        <dbReference type="RuleBase" id="RU366026"/>
    </source>
</evidence>
<sequence length="188" mass="21367">MSSIATKRGDKGKTSLYSGERVSKADPQVEAYGVIDELNSWLGLARVRCDYSDIKEIIYKVQKDLFILAGELASRQKEAKNKIEQSHLDYLESNLDCYQAEFNFKGFTVPGQSELGSYLDISRTICRRAERRIAAAEEENNITFSELVHKYVNRLSDLIYILSRTADKRELVSAVTKEVLKAIESEEN</sequence>
<proteinExistence type="inferred from homology"/>
<keyword evidence="15" id="KW-0175">Coiled coil</keyword>
<evidence type="ECO:0000256" key="2">
    <source>
        <dbReference type="ARBA" id="ARBA00007487"/>
    </source>
</evidence>
<dbReference type="EMBL" id="JAJFAT010000002">
    <property type="protein sequence ID" value="MCC3144150.1"/>
    <property type="molecule type" value="Genomic_DNA"/>
</dbReference>
<keyword evidence="6 14" id="KW-0808">Transferase</keyword>
<evidence type="ECO:0000256" key="9">
    <source>
        <dbReference type="ARBA" id="ARBA00031529"/>
    </source>
</evidence>
<feature type="coiled-coil region" evidence="15">
    <location>
        <begin position="119"/>
        <end position="146"/>
    </location>
</feature>
<dbReference type="InterPro" id="IPR029499">
    <property type="entry name" value="PduO-typ"/>
</dbReference>
<evidence type="ECO:0000256" key="10">
    <source>
        <dbReference type="ARBA" id="ARBA00033334"/>
    </source>
</evidence>
<evidence type="ECO:0000259" key="16">
    <source>
        <dbReference type="Pfam" id="PF01923"/>
    </source>
</evidence>
<evidence type="ECO:0000256" key="5">
    <source>
        <dbReference type="ARBA" id="ARBA00022573"/>
    </source>
</evidence>
<feature type="domain" description="Cobalamin adenosyltransferase-like" evidence="16">
    <location>
        <begin position="4"/>
        <end position="165"/>
    </location>
</feature>
<keyword evidence="7 14" id="KW-0547">Nucleotide-binding</keyword>
<keyword evidence="18" id="KW-1185">Reference proteome</keyword>
<dbReference type="Pfam" id="PF01923">
    <property type="entry name" value="Cob_adeno_trans"/>
    <property type="match status" value="1"/>
</dbReference>
<evidence type="ECO:0000256" key="6">
    <source>
        <dbReference type="ARBA" id="ARBA00022679"/>
    </source>
</evidence>
<evidence type="ECO:0000256" key="3">
    <source>
        <dbReference type="ARBA" id="ARBA00012454"/>
    </source>
</evidence>
<evidence type="ECO:0000256" key="11">
    <source>
        <dbReference type="ARBA" id="ARBA00033354"/>
    </source>
</evidence>
<keyword evidence="5 14" id="KW-0169">Cobalamin biosynthesis</keyword>
<evidence type="ECO:0000256" key="7">
    <source>
        <dbReference type="ARBA" id="ARBA00022741"/>
    </source>
</evidence>
<evidence type="ECO:0000256" key="13">
    <source>
        <dbReference type="ARBA" id="ARBA00048692"/>
    </source>
</evidence>
<evidence type="ECO:0000256" key="4">
    <source>
        <dbReference type="ARBA" id="ARBA00020963"/>
    </source>
</evidence>
<dbReference type="PANTHER" id="PTHR12213">
    <property type="entry name" value="CORRINOID ADENOSYLTRANSFERASE"/>
    <property type="match status" value="1"/>
</dbReference>
<comment type="catalytic activity">
    <reaction evidence="12 14">
        <text>2 cob(II)yrinate a,c diamide + reduced [electron-transfer flavoprotein] + 2 ATP = 2 adenosylcob(III)yrinate a,c-diamide + 2 triphosphate + oxidized [electron-transfer flavoprotein] + 3 H(+)</text>
        <dbReference type="Rhea" id="RHEA:11528"/>
        <dbReference type="Rhea" id="RHEA-COMP:10685"/>
        <dbReference type="Rhea" id="RHEA-COMP:10686"/>
        <dbReference type="ChEBI" id="CHEBI:15378"/>
        <dbReference type="ChEBI" id="CHEBI:18036"/>
        <dbReference type="ChEBI" id="CHEBI:30616"/>
        <dbReference type="ChEBI" id="CHEBI:57692"/>
        <dbReference type="ChEBI" id="CHEBI:58307"/>
        <dbReference type="ChEBI" id="CHEBI:58503"/>
        <dbReference type="ChEBI" id="CHEBI:58537"/>
        <dbReference type="EC" id="2.5.1.17"/>
    </reaction>
</comment>
<evidence type="ECO:0000313" key="18">
    <source>
        <dbReference type="Proteomes" id="UP001199296"/>
    </source>
</evidence>
<dbReference type="GO" id="GO:0009236">
    <property type="term" value="P:cobalamin biosynthetic process"/>
    <property type="evidence" value="ECO:0007669"/>
    <property type="project" value="UniProtKB-UniRule"/>
</dbReference>
<comment type="pathway">
    <text evidence="1 14">Cofactor biosynthesis; adenosylcobalamin biosynthesis; adenosylcobalamin from cob(II)yrinate a,c-diamide: step 2/7.</text>
</comment>
<dbReference type="EC" id="2.5.1.17" evidence="3 14"/>
<protein>
    <recommendedName>
        <fullName evidence="4 14">Corrinoid adenosyltransferase</fullName>
        <ecNumber evidence="3 14">2.5.1.17</ecNumber>
    </recommendedName>
    <alternativeName>
        <fullName evidence="9 14">Cob(II)alamin adenosyltransferase</fullName>
    </alternativeName>
    <alternativeName>
        <fullName evidence="11 14">Cob(II)yrinic acid a,c-diamide adenosyltransferase</fullName>
    </alternativeName>
    <alternativeName>
        <fullName evidence="10 14">Cobinamide/cobalamin adenosyltransferase</fullName>
    </alternativeName>
</protein>
<organism evidence="17 18">
    <name type="scientific">Halanaerobium polyolivorans</name>
    <dbReference type="NCBI Taxonomy" id="2886943"/>
    <lineage>
        <taxon>Bacteria</taxon>
        <taxon>Bacillati</taxon>
        <taxon>Bacillota</taxon>
        <taxon>Clostridia</taxon>
        <taxon>Halanaerobiales</taxon>
        <taxon>Halanaerobiaceae</taxon>
        <taxon>Halanaerobium</taxon>
    </lineage>
</organism>
<dbReference type="GO" id="GO:0008817">
    <property type="term" value="F:corrinoid adenosyltransferase activity"/>
    <property type="evidence" value="ECO:0007669"/>
    <property type="project" value="UniProtKB-UniRule"/>
</dbReference>
<dbReference type="AlphaFoldDB" id="A0AAW4WYI0"/>
<dbReference type="RefSeq" id="WP_229343712.1">
    <property type="nucleotide sequence ID" value="NZ_JAJFAT010000002.1"/>
</dbReference>
<comment type="catalytic activity">
    <reaction evidence="13 14">
        <text>2 cob(II)alamin + reduced [electron-transfer flavoprotein] + 2 ATP = 2 adenosylcob(III)alamin + 2 triphosphate + oxidized [electron-transfer flavoprotein] + 3 H(+)</text>
        <dbReference type="Rhea" id="RHEA:28671"/>
        <dbReference type="Rhea" id="RHEA-COMP:10685"/>
        <dbReference type="Rhea" id="RHEA-COMP:10686"/>
        <dbReference type="ChEBI" id="CHEBI:15378"/>
        <dbReference type="ChEBI" id="CHEBI:16304"/>
        <dbReference type="ChEBI" id="CHEBI:18036"/>
        <dbReference type="ChEBI" id="CHEBI:18408"/>
        <dbReference type="ChEBI" id="CHEBI:30616"/>
        <dbReference type="ChEBI" id="CHEBI:57692"/>
        <dbReference type="ChEBI" id="CHEBI:58307"/>
        <dbReference type="EC" id="2.5.1.17"/>
    </reaction>
</comment>
<evidence type="ECO:0000313" key="17">
    <source>
        <dbReference type="EMBL" id="MCC3144150.1"/>
    </source>
</evidence>
<evidence type="ECO:0000256" key="1">
    <source>
        <dbReference type="ARBA" id="ARBA00005121"/>
    </source>
</evidence>
<dbReference type="Gene3D" id="1.20.1200.10">
    <property type="entry name" value="Cobalamin adenosyltransferase-like"/>
    <property type="match status" value="1"/>
</dbReference>
<reference evidence="17 18" key="1">
    <citation type="submission" date="2021-10" db="EMBL/GenBank/DDBJ databases">
        <authorList>
            <person name="Grouzdev D.S."/>
            <person name="Pantiukh K.S."/>
            <person name="Krutkina M.S."/>
        </authorList>
    </citation>
    <scope>NUCLEOTIDE SEQUENCE [LARGE SCALE GENOMIC DNA]</scope>
    <source>
        <strain evidence="17 18">Z-7514</strain>
    </source>
</reference>
<evidence type="ECO:0000256" key="8">
    <source>
        <dbReference type="ARBA" id="ARBA00022840"/>
    </source>
</evidence>
<dbReference type="Proteomes" id="UP001199296">
    <property type="component" value="Unassembled WGS sequence"/>
</dbReference>
<comment type="caution">
    <text evidence="17">The sequence shown here is derived from an EMBL/GenBank/DDBJ whole genome shotgun (WGS) entry which is preliminary data.</text>
</comment>
<name>A0AAW4WYI0_9FIRM</name>
<dbReference type="GO" id="GO:0005524">
    <property type="term" value="F:ATP binding"/>
    <property type="evidence" value="ECO:0007669"/>
    <property type="project" value="UniProtKB-UniRule"/>
</dbReference>
<evidence type="ECO:0000256" key="12">
    <source>
        <dbReference type="ARBA" id="ARBA00048555"/>
    </source>
</evidence>
<evidence type="ECO:0000256" key="15">
    <source>
        <dbReference type="SAM" id="Coils"/>
    </source>
</evidence>
<dbReference type="NCBIfam" id="TIGR00636">
    <property type="entry name" value="PduO_Nterm"/>
    <property type="match status" value="1"/>
</dbReference>
<dbReference type="PANTHER" id="PTHR12213:SF0">
    <property type="entry name" value="CORRINOID ADENOSYLTRANSFERASE MMAB"/>
    <property type="match status" value="1"/>
</dbReference>
<gene>
    <name evidence="17" type="ORF">LJ207_02310</name>
</gene>
<comment type="similarity">
    <text evidence="2 14">Belongs to the Cob(I)alamin adenosyltransferase family.</text>
</comment>
<dbReference type="SUPFAM" id="SSF89028">
    <property type="entry name" value="Cobalamin adenosyltransferase-like"/>
    <property type="match status" value="1"/>
</dbReference>
<keyword evidence="8 14" id="KW-0067">ATP-binding</keyword>